<sequence>MSIDEADPDILTQPKFNITRLRLLESEAKISAFLQKNITHRDLVTQVHRYANYAKEMLARDGVYVVDYPGIPQWVGTSSDTFGYSIRVYTDIKNIITYLTEGHIQHWCEYRIDPAYSSDPASLKYMPISV</sequence>
<keyword evidence="2" id="KW-1185">Reference proteome</keyword>
<dbReference type="EMBL" id="JAAPAO010000398">
    <property type="protein sequence ID" value="KAF4660874.1"/>
    <property type="molecule type" value="Genomic_DNA"/>
</dbReference>
<dbReference type="Proteomes" id="UP000591131">
    <property type="component" value="Unassembled WGS sequence"/>
</dbReference>
<comment type="caution">
    <text evidence="1">The sequence shown here is derived from an EMBL/GenBank/DDBJ whole genome shotgun (WGS) entry which is preliminary data.</text>
</comment>
<name>A0A7J6LNS2_PERCH</name>
<proteinExistence type="predicted"/>
<gene>
    <name evidence="1" type="ORF">FOL47_006923</name>
</gene>
<accession>A0A7J6LNS2</accession>
<evidence type="ECO:0000313" key="1">
    <source>
        <dbReference type="EMBL" id="KAF4660874.1"/>
    </source>
</evidence>
<reference evidence="1 2" key="1">
    <citation type="submission" date="2020-04" db="EMBL/GenBank/DDBJ databases">
        <title>Perkinsus chesapeaki whole genome sequence.</title>
        <authorList>
            <person name="Bogema D.R."/>
        </authorList>
    </citation>
    <scope>NUCLEOTIDE SEQUENCE [LARGE SCALE GENOMIC DNA]</scope>
    <source>
        <strain evidence="1">ATCC PRA-425</strain>
    </source>
</reference>
<organism evidence="1 2">
    <name type="scientific">Perkinsus chesapeaki</name>
    <name type="common">Clam parasite</name>
    <name type="synonym">Perkinsus andrewsi</name>
    <dbReference type="NCBI Taxonomy" id="330153"/>
    <lineage>
        <taxon>Eukaryota</taxon>
        <taxon>Sar</taxon>
        <taxon>Alveolata</taxon>
        <taxon>Perkinsozoa</taxon>
        <taxon>Perkinsea</taxon>
        <taxon>Perkinsida</taxon>
        <taxon>Perkinsidae</taxon>
        <taxon>Perkinsus</taxon>
    </lineage>
</organism>
<dbReference type="AlphaFoldDB" id="A0A7J6LNS2"/>
<protein>
    <submittedName>
        <fullName evidence="1">Uncharacterized protein</fullName>
    </submittedName>
</protein>
<evidence type="ECO:0000313" key="2">
    <source>
        <dbReference type="Proteomes" id="UP000591131"/>
    </source>
</evidence>